<dbReference type="PROSITE" id="PS51832">
    <property type="entry name" value="HD_GYP"/>
    <property type="match status" value="1"/>
</dbReference>
<keyword evidence="4" id="KW-1185">Reference proteome</keyword>
<dbReference type="CDD" id="cd00077">
    <property type="entry name" value="HDc"/>
    <property type="match status" value="1"/>
</dbReference>
<dbReference type="Proteomes" id="UP000287798">
    <property type="component" value="Unassembled WGS sequence"/>
</dbReference>
<dbReference type="EMBL" id="QZMU01000001">
    <property type="protein sequence ID" value="RRQ22569.1"/>
    <property type="molecule type" value="Genomic_DNA"/>
</dbReference>
<dbReference type="GO" id="GO:0008081">
    <property type="term" value="F:phosphoric diester hydrolase activity"/>
    <property type="evidence" value="ECO:0007669"/>
    <property type="project" value="UniProtKB-ARBA"/>
</dbReference>
<dbReference type="InterPro" id="IPR013656">
    <property type="entry name" value="PAS_4"/>
</dbReference>
<name>A0A426QLF2_9GAMM</name>
<gene>
    <name evidence="3" type="ORF">D6C00_11900</name>
</gene>
<dbReference type="RefSeq" id="WP_125181908.1">
    <property type="nucleotide sequence ID" value="NZ_QZMU01000001.1"/>
</dbReference>
<dbReference type="InterPro" id="IPR035965">
    <property type="entry name" value="PAS-like_dom_sf"/>
</dbReference>
<dbReference type="PANTHER" id="PTHR43155:SF2">
    <property type="entry name" value="CYCLIC DI-GMP PHOSPHODIESTERASE PA4108"/>
    <property type="match status" value="1"/>
</dbReference>
<organism evidence="3 4">
    <name type="scientific">Thiohalobacter thiocyanaticus</name>
    <dbReference type="NCBI Taxonomy" id="585455"/>
    <lineage>
        <taxon>Bacteria</taxon>
        <taxon>Pseudomonadati</taxon>
        <taxon>Pseudomonadota</taxon>
        <taxon>Gammaproteobacteria</taxon>
        <taxon>Thiohalobacterales</taxon>
        <taxon>Thiohalobacteraceae</taxon>
        <taxon>Thiohalobacter</taxon>
    </lineage>
</organism>
<keyword evidence="1" id="KW-0812">Transmembrane</keyword>
<feature type="domain" description="HD-GYP" evidence="2">
    <location>
        <begin position="489"/>
        <end position="684"/>
    </location>
</feature>
<accession>A0A426QLF2</accession>
<proteinExistence type="predicted"/>
<dbReference type="Pfam" id="PF13487">
    <property type="entry name" value="HD_5"/>
    <property type="match status" value="1"/>
</dbReference>
<keyword evidence="1" id="KW-0472">Membrane</keyword>
<dbReference type="InterPro" id="IPR037522">
    <property type="entry name" value="HD_GYP_dom"/>
</dbReference>
<dbReference type="Gene3D" id="1.10.3210.10">
    <property type="entry name" value="Hypothetical protein af1432"/>
    <property type="match status" value="1"/>
</dbReference>
<sequence>MLKPLKHPLALGLGALALVIGIGLVLIFQYLQLEQQRDLRQWQLRLGLIAESRAGAVDSWLARGFADLEELAGNASLQMYLSQAGSSNRDEDRQAALGYLRNLILAAAQRSGFQAEPPAGRIPANLPQTGHAGLALYDAAGRMLVTTPHMPAPDTASRDLVQRVIDTGERTLQDIFLAPDGHALTGFAVPVFAVQGVDAAQRRQPVGVIHGIRDAQRELFPLLATREPQRQGETLLVGQQEGLAVYLSPLRDGTPPTQRRLTLQIQQLAAAEALRAPGSFQRLPDYRGEEVLMTSRRLEQAPWILLHKIDADTALSESREHRRFLLSVFLLTLFLVSAALVAAWRHGTSLRAERMAAELTERRRELEEQGRLLHAVTDNVTDFLFLLDSELKFRFANRPLANTMDIAVEDIPGKSLASVLGTDVATILAGFLQSRTDNPASRLLDLQIADRQRRFECRVLDLPERAGLERTTLVVLHDVTALHRAQQQQARTLQQTIQALMRAVDTHDPYSADHSVRTAAVANAIARAMELPEDERRALDMAANLANVGKIFLPGEILTKTDALTRDEQAQLRQHVQYSLDILSNLDFDGPVLEIIGQKQEHLDGSGYPNGLQDGQIRLSARILAVANAFVALVSPRAWREGLDAEAALDRLLADAGSRYDRQVIAALFHVVENGEVREMTTGKA</sequence>
<evidence type="ECO:0000313" key="4">
    <source>
        <dbReference type="Proteomes" id="UP000287798"/>
    </source>
</evidence>
<feature type="transmembrane region" description="Helical" evidence="1">
    <location>
        <begin position="12"/>
        <end position="31"/>
    </location>
</feature>
<dbReference type="SUPFAM" id="SSF109604">
    <property type="entry name" value="HD-domain/PDEase-like"/>
    <property type="match status" value="1"/>
</dbReference>
<dbReference type="Gene3D" id="3.30.450.20">
    <property type="entry name" value="PAS domain"/>
    <property type="match status" value="1"/>
</dbReference>
<keyword evidence="1" id="KW-1133">Transmembrane helix</keyword>
<feature type="transmembrane region" description="Helical" evidence="1">
    <location>
        <begin position="324"/>
        <end position="344"/>
    </location>
</feature>
<reference evidence="3 4" key="1">
    <citation type="journal article" date="2010" name="Int. J. Syst. Evol. Microbiol.">
        <title>Thiohalobacter thiocyanaticus gen. nov., sp. nov., a moderately halophilic, sulfur-oxidizing gammaproteobacterium from hypersaline lakes, that utilizes thiocyanate.</title>
        <authorList>
            <person name="Sorokin D.Y."/>
            <person name="Kovaleva O.L."/>
            <person name="Tourova T.P."/>
            <person name="Muyzer G."/>
        </authorList>
    </citation>
    <scope>NUCLEOTIDE SEQUENCE [LARGE SCALE GENOMIC DNA]</scope>
    <source>
        <strain evidence="3 4">Hrh1</strain>
    </source>
</reference>
<evidence type="ECO:0000256" key="1">
    <source>
        <dbReference type="SAM" id="Phobius"/>
    </source>
</evidence>
<protein>
    <submittedName>
        <fullName evidence="3">HD domain-containing protein</fullName>
    </submittedName>
</protein>
<evidence type="ECO:0000259" key="2">
    <source>
        <dbReference type="PROSITE" id="PS51832"/>
    </source>
</evidence>
<dbReference type="InterPro" id="IPR003607">
    <property type="entry name" value="HD/PDEase_dom"/>
</dbReference>
<dbReference type="Pfam" id="PF08448">
    <property type="entry name" value="PAS_4"/>
    <property type="match status" value="1"/>
</dbReference>
<evidence type="ECO:0000313" key="3">
    <source>
        <dbReference type="EMBL" id="RRQ22569.1"/>
    </source>
</evidence>
<dbReference type="SUPFAM" id="SSF55785">
    <property type="entry name" value="PYP-like sensor domain (PAS domain)"/>
    <property type="match status" value="1"/>
</dbReference>
<comment type="caution">
    <text evidence="3">The sequence shown here is derived from an EMBL/GenBank/DDBJ whole genome shotgun (WGS) entry which is preliminary data.</text>
</comment>
<dbReference type="OrthoDB" id="9176789at2"/>
<dbReference type="PANTHER" id="PTHR43155">
    <property type="entry name" value="CYCLIC DI-GMP PHOSPHODIESTERASE PA4108-RELATED"/>
    <property type="match status" value="1"/>
</dbReference>
<dbReference type="AlphaFoldDB" id="A0A426QLF2"/>